<feature type="region of interest" description="Disordered" evidence="1">
    <location>
        <begin position="633"/>
        <end position="665"/>
    </location>
</feature>
<dbReference type="EMBL" id="AXCR01000005">
    <property type="protein sequence ID" value="KJR86879.1"/>
    <property type="molecule type" value="Genomic_DNA"/>
</dbReference>
<protein>
    <submittedName>
        <fullName evidence="2">Uncharacterized protein</fullName>
    </submittedName>
</protein>
<feature type="region of interest" description="Disordered" evidence="1">
    <location>
        <begin position="50"/>
        <end position="69"/>
    </location>
</feature>
<feature type="compositionally biased region" description="Basic and acidic residues" evidence="1">
    <location>
        <begin position="887"/>
        <end position="899"/>
    </location>
</feature>
<reference evidence="2 3" key="2">
    <citation type="journal article" date="2015" name="Eukaryot. Cell">
        <title>Asexual propagation of a virulent clone complex in a human and feline outbreak of sporotrichosis.</title>
        <authorList>
            <person name="Teixeira Mde M."/>
            <person name="Rodrigues A.M."/>
            <person name="Tsui C.K."/>
            <person name="de Almeida L.G."/>
            <person name="Van Diepeningen A.D."/>
            <person name="van den Ende B.G."/>
            <person name="Fernandes G.F."/>
            <person name="Kano R."/>
            <person name="Hamelin R.C."/>
            <person name="Lopes-Bezerra L.M."/>
            <person name="Vasconcelos A.T."/>
            <person name="de Hoog S."/>
            <person name="de Camargo Z.P."/>
            <person name="Felipe M.S."/>
        </authorList>
    </citation>
    <scope>NUCLEOTIDE SEQUENCE [LARGE SCALE GENOMIC DNA]</scope>
    <source>
        <strain evidence="2 3">1099-18</strain>
    </source>
</reference>
<dbReference type="OrthoDB" id="10362872at2759"/>
<sequence>MYHNGYLHGGVPANNGRFGTENGNRRHTSYDNSYFTNGGIHARNGSCNRIHPTFGRNPQNNGNDYNNGSNSNLNNGFNCFSCFNCQNSQNSQNGQNGHNGHNSYSGFNGSNSYNRHSHNRHNGQNGHNSHNGNNYSNGNNDRHNFQIQPYGVAPPMDRHNGNSSMSSMILSGGCIYNQQMPLIYHISRQSMPTQPQAWVLPDIPFRRPPPPHQGPALGPSMGPYFHSAHQAAPFTVYSGGAYVAMLPGPLPRQRTEHQFDLARYQCQRQGHPPNEGGPSRRSNGKESCHGEKKPVYRNKSKDNERLPENRRLQYAVKAAAEDDGVPIDSNAVIDTEDALKTYLADLLHCQPELGYVYSLGFQGVMVGSTHDNICAMTVKADVKMQLHLNGPGYDPILIANNRTKLGNTNRTRGTVLRPYLTPKLFAACQPRVIDVKTLGAAAFETHPESHSDMSLRHIMEDGRQAKLMFAPHMPAVSLDAVYGIRFDRYDHADDECDGTGSPRACREEEVKGTEAAEMADEERERTMTKAEGKKPMAVGTSSTPNAVPEADGSQPPLGECGTLKAPSNVEFRGLFDIQLCEAVLAPSREIGKTERGRTDPDAVAVKSRHQFHDHYRLMSLVNILKANLRGKYRQTEPPAQPEPSDPSDQAGQAGPSGPAEQVQLGKARDRITHRLRKFQISSAAYGRFSDQKQRMRCHFRNAARSNPKANEFSEGPLDPNDDTRGLVRYCIYDVLYLPHLFCSYYNEILDLNPRLPFVDQVLLQEVRRFTHQRVQKAAMDNGLGSNNAVFSPFGWVWESWLVRMRKLWERNYMGSLCLEDRFASLDTDIGGLRGGEAPETPRDNNLSGSRAHQMTQMLCIESDLPGIAISHVEPTTPPTQPLVAENVSHERSRYESEEE</sequence>
<feature type="compositionally biased region" description="Low complexity" evidence="1">
    <location>
        <begin position="60"/>
        <end position="69"/>
    </location>
</feature>
<feature type="region of interest" description="Disordered" evidence="1">
    <location>
        <begin position="1"/>
        <end position="25"/>
    </location>
</feature>
<dbReference type="Proteomes" id="UP000033710">
    <property type="component" value="Unassembled WGS sequence"/>
</dbReference>
<feature type="region of interest" description="Disordered" evidence="1">
    <location>
        <begin position="495"/>
        <end position="554"/>
    </location>
</feature>
<evidence type="ECO:0000256" key="1">
    <source>
        <dbReference type="SAM" id="MobiDB-lite"/>
    </source>
</evidence>
<feature type="region of interest" description="Disordered" evidence="1">
    <location>
        <begin position="267"/>
        <end position="308"/>
    </location>
</feature>
<comment type="caution">
    <text evidence="2">The sequence shown here is derived from an EMBL/GenBank/DDBJ whole genome shotgun (WGS) entry which is preliminary data.</text>
</comment>
<organism evidence="2 3">
    <name type="scientific">Sporothrix schenckii 1099-18</name>
    <dbReference type="NCBI Taxonomy" id="1397361"/>
    <lineage>
        <taxon>Eukaryota</taxon>
        <taxon>Fungi</taxon>
        <taxon>Dikarya</taxon>
        <taxon>Ascomycota</taxon>
        <taxon>Pezizomycotina</taxon>
        <taxon>Sordariomycetes</taxon>
        <taxon>Sordariomycetidae</taxon>
        <taxon>Ophiostomatales</taxon>
        <taxon>Ophiostomataceae</taxon>
        <taxon>Sporothrix</taxon>
    </lineage>
</organism>
<reference evidence="2 3" key="1">
    <citation type="journal article" date="2014" name="BMC Genomics">
        <title>Comparative genomics of the major fungal agents of human and animal Sporotrichosis: Sporothrix schenckii and Sporothrix brasiliensis.</title>
        <authorList>
            <person name="Teixeira M.M."/>
            <person name="de Almeida L.G."/>
            <person name="Kubitschek-Barreira P."/>
            <person name="Alves F.L."/>
            <person name="Kioshima E.S."/>
            <person name="Abadio A.K."/>
            <person name="Fernandes L."/>
            <person name="Derengowski L.S."/>
            <person name="Ferreira K.S."/>
            <person name="Souza R.C."/>
            <person name="Ruiz J.C."/>
            <person name="de Andrade N.C."/>
            <person name="Paes H.C."/>
            <person name="Nicola A.M."/>
            <person name="Albuquerque P."/>
            <person name="Gerber A.L."/>
            <person name="Martins V.P."/>
            <person name="Peconick L.D."/>
            <person name="Neto A.V."/>
            <person name="Chaucanez C.B."/>
            <person name="Silva P.A."/>
            <person name="Cunha O.L."/>
            <person name="de Oliveira F.F."/>
            <person name="dos Santos T.C."/>
            <person name="Barros A.L."/>
            <person name="Soares M.A."/>
            <person name="de Oliveira L.M."/>
            <person name="Marini M.M."/>
            <person name="Villalobos-Duno H."/>
            <person name="Cunha M.M."/>
            <person name="de Hoog S."/>
            <person name="da Silveira J.F."/>
            <person name="Henrissat B."/>
            <person name="Nino-Vega G.A."/>
            <person name="Cisalpino P.S."/>
            <person name="Mora-Montes H.M."/>
            <person name="Almeida S.R."/>
            <person name="Stajich J.E."/>
            <person name="Lopes-Bezerra L.M."/>
            <person name="Vasconcelos A.T."/>
            <person name="Felipe M.S."/>
        </authorList>
    </citation>
    <scope>NUCLEOTIDE SEQUENCE [LARGE SCALE GENOMIC DNA]</scope>
    <source>
        <strain evidence="2 3">1099-18</strain>
    </source>
</reference>
<feature type="compositionally biased region" description="Low complexity" evidence="1">
    <location>
        <begin position="91"/>
        <end position="114"/>
    </location>
</feature>
<feature type="region of interest" description="Disordered" evidence="1">
    <location>
        <begin position="91"/>
        <end position="143"/>
    </location>
</feature>
<dbReference type="KEGG" id="ssck:SPSK_01444"/>
<proteinExistence type="predicted"/>
<evidence type="ECO:0000313" key="2">
    <source>
        <dbReference type="EMBL" id="KJR86879.1"/>
    </source>
</evidence>
<feature type="compositionally biased region" description="Low complexity" evidence="1">
    <location>
        <begin position="122"/>
        <end position="139"/>
    </location>
</feature>
<accession>A0A0F2MCR0</accession>
<dbReference type="GeneID" id="27663634"/>
<dbReference type="RefSeq" id="XP_016589555.1">
    <property type="nucleotide sequence ID" value="XM_016728357.1"/>
</dbReference>
<evidence type="ECO:0000313" key="3">
    <source>
        <dbReference type="Proteomes" id="UP000033710"/>
    </source>
</evidence>
<dbReference type="VEuPathDB" id="FungiDB:SPSK_01444"/>
<feature type="compositionally biased region" description="Basic and acidic residues" evidence="1">
    <location>
        <begin position="283"/>
        <end position="308"/>
    </location>
</feature>
<name>A0A0F2MCR0_SPOSC</name>
<feature type="compositionally biased region" description="Basic and acidic residues" evidence="1">
    <location>
        <begin position="504"/>
        <end position="514"/>
    </location>
</feature>
<feature type="compositionally biased region" description="Basic and acidic residues" evidence="1">
    <location>
        <begin position="522"/>
        <end position="534"/>
    </location>
</feature>
<gene>
    <name evidence="2" type="ORF">SPSK_01444</name>
</gene>
<dbReference type="AlphaFoldDB" id="A0A0F2MCR0"/>
<feature type="region of interest" description="Disordered" evidence="1">
    <location>
        <begin position="869"/>
        <end position="899"/>
    </location>
</feature>